<evidence type="ECO:0000313" key="8">
    <source>
        <dbReference type="RefSeq" id="XP_005093482.1"/>
    </source>
</evidence>
<dbReference type="RefSeq" id="XP_005093482.1">
    <property type="nucleotide sequence ID" value="XM_005093425.3"/>
</dbReference>
<gene>
    <name evidence="8" type="primary">LOC101856498</name>
</gene>
<dbReference type="InterPro" id="IPR002018">
    <property type="entry name" value="CarbesteraseB"/>
</dbReference>
<feature type="domain" description="Carboxylesterase type B" evidence="6">
    <location>
        <begin position="40"/>
        <end position="547"/>
    </location>
</feature>
<organism evidence="7 8">
    <name type="scientific">Aplysia californica</name>
    <name type="common">California sea hare</name>
    <dbReference type="NCBI Taxonomy" id="6500"/>
    <lineage>
        <taxon>Eukaryota</taxon>
        <taxon>Metazoa</taxon>
        <taxon>Spiralia</taxon>
        <taxon>Lophotrochozoa</taxon>
        <taxon>Mollusca</taxon>
        <taxon>Gastropoda</taxon>
        <taxon>Heterobranchia</taxon>
        <taxon>Euthyneura</taxon>
        <taxon>Tectipleura</taxon>
        <taxon>Aplysiida</taxon>
        <taxon>Aplysioidea</taxon>
        <taxon>Aplysiidae</taxon>
        <taxon>Aplysia</taxon>
    </lineage>
</organism>
<dbReference type="InterPro" id="IPR019819">
    <property type="entry name" value="Carboxylesterase_B_CS"/>
</dbReference>
<dbReference type="InterPro" id="IPR002168">
    <property type="entry name" value="Lipase_GDXG_HIS_AS"/>
</dbReference>
<dbReference type="PROSITE" id="PS01173">
    <property type="entry name" value="LIPASE_GDXG_HIS"/>
    <property type="match status" value="1"/>
</dbReference>
<dbReference type="Proteomes" id="UP000694888">
    <property type="component" value="Unplaced"/>
</dbReference>
<reference evidence="8" key="1">
    <citation type="submission" date="2025-08" db="UniProtKB">
        <authorList>
            <consortium name="RefSeq"/>
        </authorList>
    </citation>
    <scope>IDENTIFICATION</scope>
</reference>
<keyword evidence="7" id="KW-1185">Reference proteome</keyword>
<dbReference type="Pfam" id="PF00135">
    <property type="entry name" value="COesterase"/>
    <property type="match status" value="1"/>
</dbReference>
<evidence type="ECO:0000256" key="1">
    <source>
        <dbReference type="ARBA" id="ARBA00005964"/>
    </source>
</evidence>
<dbReference type="SUPFAM" id="SSF53474">
    <property type="entry name" value="alpha/beta-Hydrolases"/>
    <property type="match status" value="1"/>
</dbReference>
<feature type="signal peptide" evidence="5">
    <location>
        <begin position="1"/>
        <end position="27"/>
    </location>
</feature>
<keyword evidence="3 5" id="KW-0732">Signal</keyword>
<comment type="similarity">
    <text evidence="1 5">Belongs to the type-B carboxylesterase/lipase family.</text>
</comment>
<dbReference type="InterPro" id="IPR029058">
    <property type="entry name" value="AB_hydrolase_fold"/>
</dbReference>
<comment type="similarity">
    <text evidence="2">Belongs to the 'GDXG' lipolytic enzyme family.</text>
</comment>
<keyword evidence="4 5" id="KW-0378">Hydrolase</keyword>
<dbReference type="Gene3D" id="3.40.50.1820">
    <property type="entry name" value="alpha/beta hydrolase"/>
    <property type="match status" value="1"/>
</dbReference>
<feature type="chain" id="PRO_5044963908" description="Carboxylic ester hydrolase" evidence="5">
    <location>
        <begin position="28"/>
        <end position="575"/>
    </location>
</feature>
<evidence type="ECO:0000256" key="5">
    <source>
        <dbReference type="RuleBase" id="RU361235"/>
    </source>
</evidence>
<evidence type="ECO:0000313" key="7">
    <source>
        <dbReference type="Proteomes" id="UP000694888"/>
    </source>
</evidence>
<dbReference type="PROSITE" id="PS00122">
    <property type="entry name" value="CARBOXYLESTERASE_B_1"/>
    <property type="match status" value="1"/>
</dbReference>
<dbReference type="GeneID" id="101856498"/>
<name>A0ABM0JH07_APLCA</name>
<evidence type="ECO:0000256" key="2">
    <source>
        <dbReference type="ARBA" id="ARBA00010515"/>
    </source>
</evidence>
<proteinExistence type="inferred from homology"/>
<protein>
    <recommendedName>
        <fullName evidence="5">Carboxylic ester hydrolase</fullName>
        <ecNumber evidence="5">3.1.1.-</ecNumber>
    </recommendedName>
</protein>
<evidence type="ECO:0000256" key="4">
    <source>
        <dbReference type="ARBA" id="ARBA00022801"/>
    </source>
</evidence>
<sequence length="575" mass="63755">MGRILVMECNSIFFLLCFFGHVMVSLSRVGPFASAGHLGEPQVSTSYGTVQGKTVQLDSSTYIDVFRGIPHAKPPIGHLRLKKPEPPLPWKGMKNVGRDNAMCVQNMHPVTGETEDCLYLDVYRPRLTNSSQSLPVMVWIHGGGFRHGSKNSFNGSILASHDVIVVIVNYRLGPLGFLSTEDDVIPGNFGMLDQISGLKWVQSNIAAFGGDPKSVTIFGESAGSASVSLLVLSPLASGLFARAIMQSGVSSTSRAVPPPGVLVSPKQIAMAAGSKLGCHQQPGVAFLSCLQRQSVQDLFNASIKAGYSDHSSSSFRPRVETVFGFMPEYPLNLISRGHFSHVDTLRGFNAQEQGKTVSDPENDGLTREEFRKACRTQLRDFPYLDIDKYVQLMEDVYLTNVTDPVEIRSKTIEMRSDFTFIGPIVRETQVSRKHNHESKYFLYQFNYRASFVKTPEWTGVLHAADNPFVFGLSSNLAGTWHRKTTAADEEMARVMTTMWTNFAKFSNPTPHGSTQLPLVHWNQFFNNRPSYLLIDSHLQNKKFDTAENVKMLNLYESTEKEYIHALAAGNTPIIG</sequence>
<dbReference type="PANTHER" id="PTHR43903">
    <property type="entry name" value="NEUROLIGIN"/>
    <property type="match status" value="1"/>
</dbReference>
<dbReference type="InterPro" id="IPR019826">
    <property type="entry name" value="Carboxylesterase_B_AS"/>
</dbReference>
<dbReference type="EC" id="3.1.1.-" evidence="5"/>
<dbReference type="InterPro" id="IPR051093">
    <property type="entry name" value="Neuroligin/BSAL"/>
</dbReference>
<evidence type="ECO:0000259" key="6">
    <source>
        <dbReference type="Pfam" id="PF00135"/>
    </source>
</evidence>
<dbReference type="PROSITE" id="PS00941">
    <property type="entry name" value="CARBOXYLESTERASE_B_2"/>
    <property type="match status" value="1"/>
</dbReference>
<evidence type="ECO:0000256" key="3">
    <source>
        <dbReference type="ARBA" id="ARBA00022729"/>
    </source>
</evidence>
<dbReference type="GO" id="GO:0016787">
    <property type="term" value="F:hydrolase activity"/>
    <property type="evidence" value="ECO:0007669"/>
    <property type="project" value="UniProtKB-KW"/>
</dbReference>
<accession>A0ABM0JH07</accession>